<protein>
    <submittedName>
        <fullName evidence="3">Cysteine-rich secretory protein family protein</fullName>
    </submittedName>
</protein>
<dbReference type="AlphaFoldDB" id="A0A1H0GYK3"/>
<dbReference type="EMBL" id="FQZZ01000002">
    <property type="protein sequence ID" value="SHJ93712.1"/>
    <property type="molecule type" value="Genomic_DNA"/>
</dbReference>
<accession>A0A1H0GYK3</accession>
<keyword evidence="4" id="KW-1185">Reference proteome</keyword>
<dbReference type="RefSeq" id="WP_149788108.1">
    <property type="nucleotide sequence ID" value="NZ_FNIO01000003.1"/>
</dbReference>
<keyword evidence="1" id="KW-0732">Signal</keyword>
<evidence type="ECO:0000313" key="3">
    <source>
        <dbReference type="EMBL" id="SHJ93712.1"/>
    </source>
</evidence>
<dbReference type="PANTHER" id="PTHR31157:SF1">
    <property type="entry name" value="SCP DOMAIN-CONTAINING PROTEIN"/>
    <property type="match status" value="1"/>
</dbReference>
<dbReference type="InterPro" id="IPR014044">
    <property type="entry name" value="CAP_dom"/>
</dbReference>
<dbReference type="OrthoDB" id="9811255at2"/>
<sequence>MILLRRLAPVLLAAMAAGVARADCALPPDAQAQAAQVVALVNGERQRHGLPALAQSGALAGAAGDHSCFMAATGRMSHTGRGGRKLGARLRDAGYGYRAAAENVAHGYRDAGGVVAGWMQSDGHRRNILMRDVTQAGAAMRAGGDGRPYWTLILGRPR</sequence>
<name>A0A1H0GYK3_9RHOB</name>
<feature type="domain" description="SCP" evidence="2">
    <location>
        <begin position="39"/>
        <end position="152"/>
    </location>
</feature>
<reference evidence="3 4" key="1">
    <citation type="submission" date="2016-11" db="EMBL/GenBank/DDBJ databases">
        <authorList>
            <person name="Varghese N."/>
            <person name="Submissions S."/>
        </authorList>
    </citation>
    <scope>NUCLEOTIDE SEQUENCE [LARGE SCALE GENOMIC DNA]</scope>
    <source>
        <strain evidence="3 4">DSM 29620</strain>
    </source>
</reference>
<organism evidence="3 4">
    <name type="scientific">Lutimaribacter pacificus</name>
    <dbReference type="NCBI Taxonomy" id="391948"/>
    <lineage>
        <taxon>Bacteria</taxon>
        <taxon>Pseudomonadati</taxon>
        <taxon>Pseudomonadota</taxon>
        <taxon>Alphaproteobacteria</taxon>
        <taxon>Rhodobacterales</taxon>
        <taxon>Roseobacteraceae</taxon>
        <taxon>Lutimaribacter</taxon>
    </lineage>
</organism>
<evidence type="ECO:0000259" key="2">
    <source>
        <dbReference type="Pfam" id="PF00188"/>
    </source>
</evidence>
<dbReference type="SUPFAM" id="SSF55797">
    <property type="entry name" value="PR-1-like"/>
    <property type="match status" value="1"/>
</dbReference>
<dbReference type="Pfam" id="PF00188">
    <property type="entry name" value="CAP"/>
    <property type="match status" value="1"/>
</dbReference>
<dbReference type="PANTHER" id="PTHR31157">
    <property type="entry name" value="SCP DOMAIN-CONTAINING PROTEIN"/>
    <property type="match status" value="1"/>
</dbReference>
<proteinExistence type="predicted"/>
<dbReference type="Gene3D" id="3.40.33.10">
    <property type="entry name" value="CAP"/>
    <property type="match status" value="1"/>
</dbReference>
<evidence type="ECO:0000256" key="1">
    <source>
        <dbReference type="SAM" id="SignalP"/>
    </source>
</evidence>
<dbReference type="Proteomes" id="UP000324252">
    <property type="component" value="Unassembled WGS sequence"/>
</dbReference>
<gene>
    <name evidence="3" type="ORF">SAMN05444142_102449</name>
</gene>
<dbReference type="InterPro" id="IPR035940">
    <property type="entry name" value="CAP_sf"/>
</dbReference>
<evidence type="ECO:0000313" key="4">
    <source>
        <dbReference type="Proteomes" id="UP000324252"/>
    </source>
</evidence>
<feature type="signal peptide" evidence="1">
    <location>
        <begin position="1"/>
        <end position="22"/>
    </location>
</feature>
<dbReference type="CDD" id="cd05379">
    <property type="entry name" value="CAP_bacterial"/>
    <property type="match status" value="1"/>
</dbReference>
<feature type="chain" id="PRO_5015064568" evidence="1">
    <location>
        <begin position="23"/>
        <end position="158"/>
    </location>
</feature>